<evidence type="ECO:0000313" key="1">
    <source>
        <dbReference type="EnsemblPlants" id="OMERI06G10830.1"/>
    </source>
</evidence>
<dbReference type="Proteomes" id="UP000008021">
    <property type="component" value="Chromosome 6"/>
</dbReference>
<protein>
    <submittedName>
        <fullName evidence="1">Uncharacterized protein</fullName>
    </submittedName>
</protein>
<accession>A0A0E0DZU1</accession>
<evidence type="ECO:0000313" key="2">
    <source>
        <dbReference type="Proteomes" id="UP000008021"/>
    </source>
</evidence>
<dbReference type="AlphaFoldDB" id="A0A0E0DZU1"/>
<reference evidence="1" key="1">
    <citation type="submission" date="2015-04" db="UniProtKB">
        <authorList>
            <consortium name="EnsemblPlants"/>
        </authorList>
    </citation>
    <scope>IDENTIFICATION</scope>
</reference>
<sequence>MSKQHTAGLAQYETWAHSTLAGVPSWSGWQVVDVRLRMRGQQCKALSAFCCRAQKRGVVWRPAAEQLDSS</sequence>
<dbReference type="HOGENOM" id="CLU_2762088_0_0_1"/>
<reference evidence="1" key="2">
    <citation type="submission" date="2018-05" db="EMBL/GenBank/DDBJ databases">
        <title>OmerRS3 (Oryza meridionalis Reference Sequence Version 3).</title>
        <authorList>
            <person name="Zhang J."/>
            <person name="Kudrna D."/>
            <person name="Lee S."/>
            <person name="Talag J."/>
            <person name="Welchert J."/>
            <person name="Wing R.A."/>
        </authorList>
    </citation>
    <scope>NUCLEOTIDE SEQUENCE [LARGE SCALE GENOMIC DNA]</scope>
    <source>
        <strain evidence="1">cv. OR44</strain>
    </source>
</reference>
<name>A0A0E0DZU1_9ORYZ</name>
<keyword evidence="2" id="KW-1185">Reference proteome</keyword>
<proteinExistence type="predicted"/>
<dbReference type="Gramene" id="OMERI06G10830.1">
    <property type="protein sequence ID" value="OMERI06G10830.1"/>
    <property type="gene ID" value="OMERI06G10830"/>
</dbReference>
<dbReference type="EnsemblPlants" id="OMERI06G10830.1">
    <property type="protein sequence ID" value="OMERI06G10830.1"/>
    <property type="gene ID" value="OMERI06G10830"/>
</dbReference>
<organism evidence="1">
    <name type="scientific">Oryza meridionalis</name>
    <dbReference type="NCBI Taxonomy" id="40149"/>
    <lineage>
        <taxon>Eukaryota</taxon>
        <taxon>Viridiplantae</taxon>
        <taxon>Streptophyta</taxon>
        <taxon>Embryophyta</taxon>
        <taxon>Tracheophyta</taxon>
        <taxon>Spermatophyta</taxon>
        <taxon>Magnoliopsida</taxon>
        <taxon>Liliopsida</taxon>
        <taxon>Poales</taxon>
        <taxon>Poaceae</taxon>
        <taxon>BOP clade</taxon>
        <taxon>Oryzoideae</taxon>
        <taxon>Oryzeae</taxon>
        <taxon>Oryzinae</taxon>
        <taxon>Oryza</taxon>
    </lineage>
</organism>